<accession>A0A1Y0EEH8</accession>
<dbReference type="EMBL" id="CP021431">
    <property type="protein sequence ID" value="ARU01682.1"/>
    <property type="molecule type" value="Genomic_DNA"/>
</dbReference>
<sequence length="168" mass="18690">MTEINDIANVETTDFPIHRIIETRVRWRQVYEGLQLIESCIEQGILVPPDRPFGGMLGREWQLRLAELPEQLRANLKTRVLPAIRACCRHPSAPHQLREFEKSAVSQITGAITDAARARVQMNKACSSRPSRATQLKALRAAQNLLSGVLMVLDDILAVAGARDGSVK</sequence>
<keyword evidence="2" id="KW-1185">Reference proteome</keyword>
<reference evidence="1 2" key="1">
    <citation type="submission" date="2017-05" db="EMBL/GenBank/DDBJ databases">
        <title>Genome Sequence of Loktanella vestfoldensis Strain SMR4r Isolated from a Culture of the Diatom Skeletonema marinoi.</title>
        <authorList>
            <person name="Topel M."/>
            <person name="Pinder M.I.M."/>
            <person name="Johansson O.N."/>
            <person name="Kourtchenko O."/>
            <person name="Godhe A."/>
            <person name="Clarke A.K."/>
        </authorList>
    </citation>
    <scope>NUCLEOTIDE SEQUENCE [LARGE SCALE GENOMIC DNA]</scope>
    <source>
        <strain evidence="1 2">SMR4r</strain>
    </source>
</reference>
<evidence type="ECO:0000313" key="2">
    <source>
        <dbReference type="Proteomes" id="UP000195273"/>
    </source>
</evidence>
<dbReference type="KEGG" id="lvs:LOKVESSMR4R_02378"/>
<gene>
    <name evidence="1" type="ORF">LOKVESSMR4R_02378</name>
</gene>
<proteinExistence type="predicted"/>
<dbReference type="RefSeq" id="WP_087208629.1">
    <property type="nucleotide sequence ID" value="NZ_CP021431.1"/>
</dbReference>
<evidence type="ECO:0000313" key="1">
    <source>
        <dbReference type="EMBL" id="ARU01682.1"/>
    </source>
</evidence>
<dbReference type="Proteomes" id="UP000195273">
    <property type="component" value="Chromosome"/>
</dbReference>
<organism evidence="1 2">
    <name type="scientific">Yoonia vestfoldensis</name>
    <dbReference type="NCBI Taxonomy" id="245188"/>
    <lineage>
        <taxon>Bacteria</taxon>
        <taxon>Pseudomonadati</taxon>
        <taxon>Pseudomonadota</taxon>
        <taxon>Alphaproteobacteria</taxon>
        <taxon>Rhodobacterales</taxon>
        <taxon>Paracoccaceae</taxon>
        <taxon>Yoonia</taxon>
    </lineage>
</organism>
<protein>
    <submittedName>
        <fullName evidence="1">Uncharacterized protein</fullName>
    </submittedName>
</protein>
<name>A0A1Y0EEH8_9RHOB</name>
<dbReference type="AlphaFoldDB" id="A0A1Y0EEH8"/>